<dbReference type="STRING" id="60517.A0A0R3VVM3"/>
<evidence type="ECO:0000313" key="3">
    <source>
        <dbReference type="Proteomes" id="UP000282613"/>
    </source>
</evidence>
<dbReference type="EMBL" id="UYRS01000376">
    <property type="protein sequence ID" value="VDK23055.1"/>
    <property type="molecule type" value="Genomic_DNA"/>
</dbReference>
<sequence>MNDWISQLTKALHMVPDRIPGSPLVVRIYLRMLLLTSQRQNMVFTKSFCLTDVVGRNSSSLSHFTSRRPMISTVVPPITTMASNFPMNSNQFKESQGYLERGFTEEYRTSFGEATAEDEDCYHVLPQPDHAYVNLKGDGRVAIEANFQNGQDSPHDNNGPRPDSVYFNVWDSPTVDANINDGTGDHVANPINSSESEQPDKEASGTAESKEKKTRCKSRTEGSLCSIHENFSKTQLPKRSRTHTTSSSSSAVSFDDGDGNESDAGGNKNAGGLTFLSGAGEAESAASPSHGFAPSALGEDAGALKNMSGTAAGGSAIHYLDAENLDFHPRQRGGQGVANALPAVPPKPVHLRRVAPAEATTTGINASNDVTSSGYNELDPRSTQAFFMVTKRVFGDADGA</sequence>
<evidence type="ECO:0000313" key="2">
    <source>
        <dbReference type="EMBL" id="VDK23055.1"/>
    </source>
</evidence>
<dbReference type="AlphaFoldDB" id="A0A0R3VVM3"/>
<dbReference type="OrthoDB" id="67516at2759"/>
<reference evidence="2 3" key="2">
    <citation type="submission" date="2018-11" db="EMBL/GenBank/DDBJ databases">
        <authorList>
            <consortium name="Pathogen Informatics"/>
        </authorList>
    </citation>
    <scope>NUCLEOTIDE SEQUENCE [LARGE SCALE GENOMIC DNA]</scope>
</reference>
<dbReference type="WBParaSite" id="TASK_0000144301-mRNA-1">
    <property type="protein sequence ID" value="TASK_0000144301-mRNA-1"/>
    <property type="gene ID" value="TASK_0000144301"/>
</dbReference>
<protein>
    <submittedName>
        <fullName evidence="4">PH domain-containing protein</fullName>
    </submittedName>
</protein>
<reference evidence="4" key="1">
    <citation type="submission" date="2017-02" db="UniProtKB">
        <authorList>
            <consortium name="WormBaseParasite"/>
        </authorList>
    </citation>
    <scope>IDENTIFICATION</scope>
</reference>
<accession>A0A0R3VVM3</accession>
<dbReference type="Proteomes" id="UP000282613">
    <property type="component" value="Unassembled WGS sequence"/>
</dbReference>
<gene>
    <name evidence="2" type="ORF">TASK_LOCUS1444</name>
</gene>
<proteinExistence type="predicted"/>
<evidence type="ECO:0000256" key="1">
    <source>
        <dbReference type="SAM" id="MobiDB-lite"/>
    </source>
</evidence>
<organism evidence="4">
    <name type="scientific">Taenia asiatica</name>
    <name type="common">Asian tapeworm</name>
    <dbReference type="NCBI Taxonomy" id="60517"/>
    <lineage>
        <taxon>Eukaryota</taxon>
        <taxon>Metazoa</taxon>
        <taxon>Spiralia</taxon>
        <taxon>Lophotrochozoa</taxon>
        <taxon>Platyhelminthes</taxon>
        <taxon>Cestoda</taxon>
        <taxon>Eucestoda</taxon>
        <taxon>Cyclophyllidea</taxon>
        <taxon>Taeniidae</taxon>
        <taxon>Taenia</taxon>
    </lineage>
</organism>
<feature type="compositionally biased region" description="Basic and acidic residues" evidence="1">
    <location>
        <begin position="198"/>
        <end position="211"/>
    </location>
</feature>
<name>A0A0R3VVM3_TAEAS</name>
<feature type="region of interest" description="Disordered" evidence="1">
    <location>
        <begin position="176"/>
        <end position="269"/>
    </location>
</feature>
<keyword evidence="3" id="KW-1185">Reference proteome</keyword>
<evidence type="ECO:0000313" key="4">
    <source>
        <dbReference type="WBParaSite" id="TASK_0000144301-mRNA-1"/>
    </source>
</evidence>